<evidence type="ECO:0000256" key="5">
    <source>
        <dbReference type="ARBA" id="ARBA00022833"/>
    </source>
</evidence>
<comment type="cofactor">
    <cofactor evidence="7">
        <name>Zn(2+)</name>
        <dbReference type="ChEBI" id="CHEBI:29105"/>
    </cofactor>
    <text evidence="7">Binds 1 zinc ion.</text>
</comment>
<dbReference type="Pfam" id="PF01432">
    <property type="entry name" value="Peptidase_M3"/>
    <property type="match status" value="1"/>
</dbReference>
<sequence>MSNPLLQPSLLPFQMPDFAGIAADHYVEAIRAGIEEQSDQLRALCADTAEPTFENTIEAFELTGETLRRAVQAFGVVKPSHGTEEVLAAHAEIQRMLSAHHDDVHLDARLYARLCQAPSEGLEPEQARLREETLRRFRQAGADVDPEAQQRLRELNAELSELSAEFSRRQLAGQNAAAVHFEDPADLQGLSDAETSAAAAAALSAGYDGGYLLTLVLPTGQPALARLNQASSRKRLFEASVGRGQDGEYATLHLARDMAQLRAVRADLLGYANHAEYVLESQTAPSLEAVRERLLGLAERAMANARAEHELLEQYAELPVRPWDWSFYSELVKRDRYNLDTAALRPWFELNAVLERGVFEAAHQLYGLTFAERYDLPTYHPDVRVWEVYNEDGSALGLFLGDFFARPTKAGGAWMNSLRLGASAFFELPVVVNNSNIAPPGNGPALLSLDEVRTLFHEFGHALHGLFSAARYPSLAGTAVPRDFVEYPSQVNEMWALHPRILATYAFHYETGEPLPEGTAEAIESAALWGEGYATTEYLAAALLDLAWHTLAPGEHIDDVPAFEDQVLRDAGLDPDLVPPRYRTGYFKHIFDGAYAAGYYSYIWSQILDADTVEWFEENGGLERANGDRFRHELLSRGNTRDPLDSFRALRGRDPEIGPLLARRGLGD</sequence>
<evidence type="ECO:0000256" key="1">
    <source>
        <dbReference type="ARBA" id="ARBA00006040"/>
    </source>
</evidence>
<comment type="similarity">
    <text evidence="1 7">Belongs to the peptidase M3 family.</text>
</comment>
<feature type="coiled-coil region" evidence="8">
    <location>
        <begin position="145"/>
        <end position="172"/>
    </location>
</feature>
<dbReference type="InterPro" id="IPR001567">
    <property type="entry name" value="Pept_M3A_M3B_dom"/>
</dbReference>
<keyword evidence="2 7" id="KW-0645">Protease</keyword>
<dbReference type="EMBL" id="BAABCJ010000001">
    <property type="protein sequence ID" value="GAA3693954.1"/>
    <property type="molecule type" value="Genomic_DNA"/>
</dbReference>
<accession>A0ABP7CSQ8</accession>
<proteinExistence type="inferred from homology"/>
<keyword evidence="4 7" id="KW-0378">Hydrolase</keyword>
<dbReference type="PANTHER" id="PTHR43660:SF1">
    <property type="entry name" value="DIPEPTIDYL CARBOXYPEPTIDASE"/>
    <property type="match status" value="1"/>
</dbReference>
<evidence type="ECO:0000259" key="9">
    <source>
        <dbReference type="Pfam" id="PF01432"/>
    </source>
</evidence>
<dbReference type="InterPro" id="IPR034005">
    <property type="entry name" value="M3A_DCP"/>
</dbReference>
<dbReference type="InterPro" id="IPR045090">
    <property type="entry name" value="Pept_M3A_M3B"/>
</dbReference>
<evidence type="ECO:0000313" key="10">
    <source>
        <dbReference type="EMBL" id="GAA3693954.1"/>
    </source>
</evidence>
<dbReference type="RefSeq" id="WP_344878991.1">
    <property type="nucleotide sequence ID" value="NZ_BAABCJ010000001.1"/>
</dbReference>
<evidence type="ECO:0000256" key="7">
    <source>
        <dbReference type="RuleBase" id="RU003435"/>
    </source>
</evidence>
<name>A0ABP7CSQ8_9MICC</name>
<keyword evidence="6 7" id="KW-0482">Metalloprotease</keyword>
<dbReference type="CDD" id="cd06456">
    <property type="entry name" value="M3A_DCP"/>
    <property type="match status" value="1"/>
</dbReference>
<evidence type="ECO:0000313" key="11">
    <source>
        <dbReference type="Proteomes" id="UP001501536"/>
    </source>
</evidence>
<protein>
    <submittedName>
        <fullName evidence="10">M3 family metallopeptidase</fullName>
    </submittedName>
</protein>
<feature type="domain" description="Peptidase M3A/M3B catalytic" evidence="9">
    <location>
        <begin position="227"/>
        <end position="665"/>
    </location>
</feature>
<keyword evidence="8" id="KW-0175">Coiled coil</keyword>
<gene>
    <name evidence="10" type="ORF">GCM10022377_03220</name>
</gene>
<dbReference type="SUPFAM" id="SSF55486">
    <property type="entry name" value="Metalloproteases ('zincins'), catalytic domain"/>
    <property type="match status" value="1"/>
</dbReference>
<dbReference type="Gene3D" id="3.40.390.10">
    <property type="entry name" value="Collagenase (Catalytic Domain)"/>
    <property type="match status" value="1"/>
</dbReference>
<evidence type="ECO:0000256" key="4">
    <source>
        <dbReference type="ARBA" id="ARBA00022801"/>
    </source>
</evidence>
<dbReference type="InterPro" id="IPR024079">
    <property type="entry name" value="MetalloPept_cat_dom_sf"/>
</dbReference>
<dbReference type="PANTHER" id="PTHR43660">
    <property type="entry name" value="DIPEPTIDYL CARBOXYPEPTIDASE"/>
    <property type="match status" value="1"/>
</dbReference>
<organism evidence="10 11">
    <name type="scientific">Zhihengliuella alba</name>
    <dbReference type="NCBI Taxonomy" id="547018"/>
    <lineage>
        <taxon>Bacteria</taxon>
        <taxon>Bacillati</taxon>
        <taxon>Actinomycetota</taxon>
        <taxon>Actinomycetes</taxon>
        <taxon>Micrococcales</taxon>
        <taxon>Micrococcaceae</taxon>
        <taxon>Zhihengliuella</taxon>
    </lineage>
</organism>
<evidence type="ECO:0000256" key="3">
    <source>
        <dbReference type="ARBA" id="ARBA00022723"/>
    </source>
</evidence>
<comment type="caution">
    <text evidence="10">The sequence shown here is derived from an EMBL/GenBank/DDBJ whole genome shotgun (WGS) entry which is preliminary data.</text>
</comment>
<keyword evidence="5 7" id="KW-0862">Zinc</keyword>
<evidence type="ECO:0000256" key="6">
    <source>
        <dbReference type="ARBA" id="ARBA00023049"/>
    </source>
</evidence>
<dbReference type="InterPro" id="IPR024077">
    <property type="entry name" value="Neurolysin/TOP_dom2"/>
</dbReference>
<dbReference type="Proteomes" id="UP001501536">
    <property type="component" value="Unassembled WGS sequence"/>
</dbReference>
<evidence type="ECO:0000256" key="2">
    <source>
        <dbReference type="ARBA" id="ARBA00022670"/>
    </source>
</evidence>
<keyword evidence="11" id="KW-1185">Reference proteome</keyword>
<reference evidence="11" key="1">
    <citation type="journal article" date="2019" name="Int. J. Syst. Evol. Microbiol.">
        <title>The Global Catalogue of Microorganisms (GCM) 10K type strain sequencing project: providing services to taxonomists for standard genome sequencing and annotation.</title>
        <authorList>
            <consortium name="The Broad Institute Genomics Platform"/>
            <consortium name="The Broad Institute Genome Sequencing Center for Infectious Disease"/>
            <person name="Wu L."/>
            <person name="Ma J."/>
        </authorList>
    </citation>
    <scope>NUCLEOTIDE SEQUENCE [LARGE SCALE GENOMIC DNA]</scope>
    <source>
        <strain evidence="11">JCM 16961</strain>
    </source>
</reference>
<evidence type="ECO:0000256" key="8">
    <source>
        <dbReference type="SAM" id="Coils"/>
    </source>
</evidence>
<keyword evidence="3 7" id="KW-0479">Metal-binding</keyword>
<dbReference type="Gene3D" id="1.10.1370.10">
    <property type="entry name" value="Neurolysin, domain 3"/>
    <property type="match status" value="1"/>
</dbReference>